<dbReference type="RefSeq" id="WP_306092109.1">
    <property type="nucleotide sequence ID" value="NZ_CP120992.1"/>
</dbReference>
<protein>
    <submittedName>
        <fullName evidence="1">Uncharacterized protein</fullName>
    </submittedName>
</protein>
<evidence type="ECO:0000313" key="1">
    <source>
        <dbReference type="EMBL" id="WLQ44875.1"/>
    </source>
</evidence>
<dbReference type="EMBL" id="CP120992">
    <property type="protein sequence ID" value="WLQ44875.1"/>
    <property type="molecule type" value="Genomic_DNA"/>
</dbReference>
<sequence>MANYIADNIPTDLPLSPKVQALRKAFEAAAEKLSTYKIENARYRTRDVSQVGELKARYSTPALEDAKAELKVLEIEAVREGKALPNKEVFLGTVRVAIGDYGRTVSALESLVKQAHKAFSEAVREELVPMGLKAAKAAQKARDEWEKAHKAAMTARGKLETAASLFTWCATSGQVETIPLEGASAGNKVEHWELSEDGRLTTDAAIELGFQGLSVLDGLVVIPAPVIDPEAEAEAEFWRTYKPQIHAAKSEGYGPNWEH</sequence>
<evidence type="ECO:0000313" key="2">
    <source>
        <dbReference type="Proteomes" id="UP001229952"/>
    </source>
</evidence>
<name>A0ABY9IDL1_9ACTN</name>
<reference evidence="1 2" key="1">
    <citation type="submission" date="2023-03" db="EMBL/GenBank/DDBJ databases">
        <title>Isolation and description of six Streptomyces strains from soil environments, able to metabolize different microbial glucans.</title>
        <authorList>
            <person name="Widen T."/>
            <person name="Larsbrink J."/>
        </authorList>
    </citation>
    <scope>NUCLEOTIDE SEQUENCE [LARGE SCALE GENOMIC DNA]</scope>
    <source>
        <strain evidence="1 2">Mut2</strain>
    </source>
</reference>
<accession>A0ABY9IDL1</accession>
<keyword evidence="2" id="KW-1185">Reference proteome</keyword>
<proteinExistence type="predicted"/>
<dbReference type="Proteomes" id="UP001229952">
    <property type="component" value="Chromosome"/>
</dbReference>
<gene>
    <name evidence="1" type="ORF">P8A22_36275</name>
</gene>
<organism evidence="1 2">
    <name type="scientific">Streptomyces laculatispora</name>
    <dbReference type="NCBI Taxonomy" id="887464"/>
    <lineage>
        <taxon>Bacteria</taxon>
        <taxon>Bacillati</taxon>
        <taxon>Actinomycetota</taxon>
        <taxon>Actinomycetes</taxon>
        <taxon>Kitasatosporales</taxon>
        <taxon>Streptomycetaceae</taxon>
        <taxon>Streptomyces</taxon>
    </lineage>
</organism>